<evidence type="ECO:0008006" key="4">
    <source>
        <dbReference type="Google" id="ProtNLM"/>
    </source>
</evidence>
<feature type="compositionally biased region" description="Pro residues" evidence="1">
    <location>
        <begin position="774"/>
        <end position="793"/>
    </location>
</feature>
<proteinExistence type="predicted"/>
<feature type="compositionally biased region" description="Low complexity" evidence="1">
    <location>
        <begin position="394"/>
        <end position="417"/>
    </location>
</feature>
<feature type="compositionally biased region" description="Polar residues" evidence="1">
    <location>
        <begin position="585"/>
        <end position="604"/>
    </location>
</feature>
<evidence type="ECO:0000313" key="3">
    <source>
        <dbReference type="Proteomes" id="UP001491310"/>
    </source>
</evidence>
<feature type="compositionally biased region" description="Polar residues" evidence="1">
    <location>
        <begin position="549"/>
        <end position="562"/>
    </location>
</feature>
<protein>
    <recommendedName>
        <fullName evidence="4">ENTH domain-containing protein</fullName>
    </recommendedName>
</protein>
<evidence type="ECO:0000256" key="1">
    <source>
        <dbReference type="SAM" id="MobiDB-lite"/>
    </source>
</evidence>
<feature type="region of interest" description="Disordered" evidence="1">
    <location>
        <begin position="234"/>
        <end position="802"/>
    </location>
</feature>
<feature type="compositionally biased region" description="Low complexity" evidence="1">
    <location>
        <begin position="697"/>
        <end position="716"/>
    </location>
</feature>
<reference evidence="2 3" key="1">
    <citation type="journal article" date="2024" name="Nat. Commun.">
        <title>Phylogenomics reveals the evolutionary origins of lichenization in chlorophyte algae.</title>
        <authorList>
            <person name="Puginier C."/>
            <person name="Libourel C."/>
            <person name="Otte J."/>
            <person name="Skaloud P."/>
            <person name="Haon M."/>
            <person name="Grisel S."/>
            <person name="Petersen M."/>
            <person name="Berrin J.G."/>
            <person name="Delaux P.M."/>
            <person name="Dal Grande F."/>
            <person name="Keller J."/>
        </authorList>
    </citation>
    <scope>NUCLEOTIDE SEQUENCE [LARGE SCALE GENOMIC DNA]</scope>
    <source>
        <strain evidence="2 3">SAG 216-7</strain>
    </source>
</reference>
<sequence length="802" mass="82101">MSSKGTASADKSLSVAEYSRQFFERVTKGTYGETLEENRRVAGENFISLVKKLQDAGSKDDIKVPLRVLRDEIGRVFFSGVGHKKAENIETLFQLYDMLEADCQDTLKGGRTVPSKEAATATQLLDELRNRFVRLAVGETWEKFPELKFLALKRMYKYMVREQESLRMKGKLGITSAGSGSGKFNQKFMRSITMSPGGATWQLALDDLVKSPSNKLFPFVKLLLAENLLLETSEASGDASSAQEAKSIEGGTSNASDMNMAPRATSDFSLDDLLGLGPYPSTPGGDDKAPDTPAFDPFQHSLETRPSQTPQGEHTFEASFPEAPPAAAAAAAPSSNPFGASSFGQPSFPANHTPVPQQAPLRAGSSGVYFPPPASFAQQQAGGLPPPPLGGSAGPSRSSSTAAALPPVPTRTSSGSGFPPPSPTASAEGLGGSAFTASPHATRSFSASSETELPVSPTGSGAFPAAGGLAPTAATAGEGHPQQVPPTPANSSSLGEQAFATSFPPLQQASFLPAPSQQQTPSSLMQPAQMVTAGSGFGSTPLQPPPLSTAGSGLGSPSLQHTGSGGVGATPTPALKAPPRPARQLSGTFSSPRAGSLARANSSGPAGGLARAASGAFSPPLRTASLGVTASGSFGSEGFSPPAPATSSLARGTSSSENGSGHFVAPVQLPGQGSGDLAPASKPFSPNHAAPNPSPFQPQTSSQAPQPQFAAFQDAPIANGSSEHSVPTGTAVDIPGSQDAGNSFNPFGLPSPSFASPVPAFADNRFADVSPMSNAPPPPVPQPMRAPPAPPGHAPNRQYSAW</sequence>
<organism evidence="2 3">
    <name type="scientific">Coccomyxa subellipsoidea</name>
    <dbReference type="NCBI Taxonomy" id="248742"/>
    <lineage>
        <taxon>Eukaryota</taxon>
        <taxon>Viridiplantae</taxon>
        <taxon>Chlorophyta</taxon>
        <taxon>core chlorophytes</taxon>
        <taxon>Trebouxiophyceae</taxon>
        <taxon>Trebouxiophyceae incertae sedis</taxon>
        <taxon>Coccomyxaceae</taxon>
        <taxon>Coccomyxa</taxon>
    </lineage>
</organism>
<feature type="compositionally biased region" description="Polar residues" evidence="1">
    <location>
        <begin position="234"/>
        <end position="257"/>
    </location>
</feature>
<feature type="compositionally biased region" description="Polar residues" evidence="1">
    <location>
        <begin position="504"/>
        <end position="526"/>
    </location>
</feature>
<keyword evidence="3" id="KW-1185">Reference proteome</keyword>
<accession>A0ABR2YBG3</accession>
<dbReference type="Proteomes" id="UP001491310">
    <property type="component" value="Unassembled WGS sequence"/>
</dbReference>
<feature type="compositionally biased region" description="Low complexity" evidence="1">
    <location>
        <begin position="750"/>
        <end position="762"/>
    </location>
</feature>
<gene>
    <name evidence="2" type="ORF">WJX75_001857</name>
</gene>
<feature type="compositionally biased region" description="Polar residues" evidence="1">
    <location>
        <begin position="719"/>
        <end position="728"/>
    </location>
</feature>
<feature type="compositionally biased region" description="Low complexity" evidence="1">
    <location>
        <begin position="317"/>
        <end position="344"/>
    </location>
</feature>
<feature type="compositionally biased region" description="Low complexity" evidence="1">
    <location>
        <begin position="459"/>
        <end position="479"/>
    </location>
</feature>
<comment type="caution">
    <text evidence="2">The sequence shown here is derived from an EMBL/GenBank/DDBJ whole genome shotgun (WGS) entry which is preliminary data.</text>
</comment>
<feature type="compositionally biased region" description="Polar residues" evidence="1">
    <location>
        <begin position="435"/>
        <end position="451"/>
    </location>
</feature>
<evidence type="ECO:0000313" key="2">
    <source>
        <dbReference type="EMBL" id="KAK9901560.1"/>
    </source>
</evidence>
<feature type="compositionally biased region" description="Polar residues" evidence="1">
    <location>
        <begin position="645"/>
        <end position="659"/>
    </location>
</feature>
<dbReference type="EMBL" id="JALJOT010000017">
    <property type="protein sequence ID" value="KAK9901560.1"/>
    <property type="molecule type" value="Genomic_DNA"/>
</dbReference>
<feature type="compositionally biased region" description="Low complexity" evidence="1">
    <location>
        <begin position="630"/>
        <end position="640"/>
    </location>
</feature>
<name>A0ABR2YBG3_9CHLO</name>